<evidence type="ECO:0000256" key="7">
    <source>
        <dbReference type="ARBA" id="ARBA00023136"/>
    </source>
</evidence>
<dbReference type="InterPro" id="IPR022764">
    <property type="entry name" value="Peptidase_S54_rhomboid_dom"/>
</dbReference>
<evidence type="ECO:0000313" key="10">
    <source>
        <dbReference type="EMBL" id="CEM55629.1"/>
    </source>
</evidence>
<reference evidence="10" key="1">
    <citation type="submission" date="2014-11" db="EMBL/GenBank/DDBJ databases">
        <authorList>
            <person name="Otto D Thomas"/>
            <person name="Naeem Raeece"/>
        </authorList>
    </citation>
    <scope>NUCLEOTIDE SEQUENCE</scope>
</reference>
<protein>
    <recommendedName>
        <fullName evidence="9">Peptidase S54 rhomboid domain-containing protein</fullName>
    </recommendedName>
</protein>
<dbReference type="Pfam" id="PF01694">
    <property type="entry name" value="Rhomboid"/>
    <property type="match status" value="1"/>
</dbReference>
<accession>A0A0G4IEP0</accession>
<dbReference type="VEuPathDB" id="CryptoDB:Cvel_13706"/>
<feature type="transmembrane region" description="Helical" evidence="8">
    <location>
        <begin position="156"/>
        <end position="180"/>
    </location>
</feature>
<evidence type="ECO:0000259" key="9">
    <source>
        <dbReference type="Pfam" id="PF01694"/>
    </source>
</evidence>
<dbReference type="PANTHER" id="PTHR43066">
    <property type="entry name" value="RHOMBOID-RELATED PROTEIN"/>
    <property type="match status" value="1"/>
</dbReference>
<feature type="transmembrane region" description="Helical" evidence="8">
    <location>
        <begin position="244"/>
        <end position="265"/>
    </location>
</feature>
<dbReference type="Gene3D" id="1.20.1540.10">
    <property type="entry name" value="Rhomboid-like"/>
    <property type="match status" value="1"/>
</dbReference>
<evidence type="ECO:0000256" key="5">
    <source>
        <dbReference type="ARBA" id="ARBA00022801"/>
    </source>
</evidence>
<keyword evidence="7 8" id="KW-0472">Membrane</keyword>
<evidence type="ECO:0000256" key="6">
    <source>
        <dbReference type="ARBA" id="ARBA00022989"/>
    </source>
</evidence>
<sequence>MFLSRRAVQLRTSLRQFPQSPSAFESQFQWRCFKQNSSFVKRGFGGHTFGRTGSSIALGGVAYCAFFPPATDPFGFPSNDPSGPFESLNREFGFARHFYERENNEAAGLILKSSIGFWAFVRLARLFGRGQPVLNFVISNAAASAAGLRQGKLHTLFTASLTHVSFLHLLMNVLAFDVLYRSMKGALSNTDMWQLFSVSSIMSIGFHTLSSPLPVMGLSGVVMAMGVVTAAVNPRETFTMLFPVPGLMLTTLQVADVFFFFNLLMASRRGLIPRGVFSSSSSVPSPEKPFFVAWHGHLFGLIAGGLFVEWKRLVEGRRDVKDLAELHYRYFLGDWKNSFADFGDSWRAFQLRRKIDESSVGLERRKLQQELEEIEMRKRCRRQHAHEPR</sequence>
<keyword evidence="6 8" id="KW-1133">Transmembrane helix</keyword>
<evidence type="ECO:0000256" key="3">
    <source>
        <dbReference type="ARBA" id="ARBA00022670"/>
    </source>
</evidence>
<dbReference type="AlphaFoldDB" id="A0A0G4IEP0"/>
<gene>
    <name evidence="10" type="ORF">Cvel_13706</name>
</gene>
<dbReference type="EMBL" id="CDMZ01005895">
    <property type="protein sequence ID" value="CEM55629.1"/>
    <property type="molecule type" value="Genomic_DNA"/>
</dbReference>
<comment type="subcellular location">
    <subcellularLocation>
        <location evidence="1">Membrane</location>
        <topology evidence="1">Multi-pass membrane protein</topology>
    </subcellularLocation>
</comment>
<keyword evidence="5" id="KW-0378">Hydrolase</keyword>
<dbReference type="InterPro" id="IPR035952">
    <property type="entry name" value="Rhomboid-like_sf"/>
</dbReference>
<keyword evidence="4 8" id="KW-0812">Transmembrane</keyword>
<evidence type="ECO:0000256" key="8">
    <source>
        <dbReference type="SAM" id="Phobius"/>
    </source>
</evidence>
<dbReference type="PhylomeDB" id="A0A0G4IEP0"/>
<dbReference type="GO" id="GO:0016020">
    <property type="term" value="C:membrane"/>
    <property type="evidence" value="ECO:0007669"/>
    <property type="project" value="UniProtKB-SubCell"/>
</dbReference>
<feature type="domain" description="Peptidase S54 rhomboid" evidence="9">
    <location>
        <begin position="151"/>
        <end position="306"/>
    </location>
</feature>
<feature type="transmembrane region" description="Helical" evidence="8">
    <location>
        <begin position="215"/>
        <end position="232"/>
    </location>
</feature>
<evidence type="ECO:0000256" key="2">
    <source>
        <dbReference type="ARBA" id="ARBA00009045"/>
    </source>
</evidence>
<dbReference type="GO" id="GO:0004252">
    <property type="term" value="F:serine-type endopeptidase activity"/>
    <property type="evidence" value="ECO:0007669"/>
    <property type="project" value="InterPro"/>
</dbReference>
<comment type="similarity">
    <text evidence="2">Belongs to the peptidase S54 family.</text>
</comment>
<proteinExistence type="inferred from homology"/>
<dbReference type="GO" id="GO:0006508">
    <property type="term" value="P:proteolysis"/>
    <property type="evidence" value="ECO:0007669"/>
    <property type="project" value="UniProtKB-KW"/>
</dbReference>
<keyword evidence="3" id="KW-0645">Protease</keyword>
<dbReference type="PANTHER" id="PTHR43066:SF1">
    <property type="entry name" value="RHOMBOID PROTEIN 2"/>
    <property type="match status" value="1"/>
</dbReference>
<evidence type="ECO:0000256" key="4">
    <source>
        <dbReference type="ARBA" id="ARBA00022692"/>
    </source>
</evidence>
<name>A0A0G4IEP0_9ALVE</name>
<dbReference type="SUPFAM" id="SSF144091">
    <property type="entry name" value="Rhomboid-like"/>
    <property type="match status" value="1"/>
</dbReference>
<organism evidence="10">
    <name type="scientific">Chromera velia CCMP2878</name>
    <dbReference type="NCBI Taxonomy" id="1169474"/>
    <lineage>
        <taxon>Eukaryota</taxon>
        <taxon>Sar</taxon>
        <taxon>Alveolata</taxon>
        <taxon>Colpodellida</taxon>
        <taxon>Chromeraceae</taxon>
        <taxon>Chromera</taxon>
    </lineage>
</organism>
<evidence type="ECO:0000256" key="1">
    <source>
        <dbReference type="ARBA" id="ARBA00004141"/>
    </source>
</evidence>